<dbReference type="OrthoDB" id="5197650at2"/>
<reference evidence="3" key="1">
    <citation type="submission" date="2016-10" db="EMBL/GenBank/DDBJ databases">
        <authorList>
            <person name="Varghese N."/>
            <person name="Submissions S."/>
        </authorList>
    </citation>
    <scope>NUCLEOTIDE SEQUENCE [LARGE SCALE GENOMIC DNA]</scope>
    <source>
        <strain evidence="3">DSM 46838</strain>
    </source>
</reference>
<dbReference type="EMBL" id="FOND01000004">
    <property type="protein sequence ID" value="SFE54992.1"/>
    <property type="molecule type" value="Genomic_DNA"/>
</dbReference>
<feature type="domain" description="Hemerythrin-like" evidence="1">
    <location>
        <begin position="43"/>
        <end position="171"/>
    </location>
</feature>
<name>A0A1I2BFL1_9ACTN</name>
<accession>A0A1I2BFL1</accession>
<proteinExistence type="predicted"/>
<organism evidence="2 3">
    <name type="scientific">Blastococcus tunisiensis</name>
    <dbReference type="NCBI Taxonomy" id="1798228"/>
    <lineage>
        <taxon>Bacteria</taxon>
        <taxon>Bacillati</taxon>
        <taxon>Actinomycetota</taxon>
        <taxon>Actinomycetes</taxon>
        <taxon>Geodermatophilales</taxon>
        <taxon>Geodermatophilaceae</taxon>
        <taxon>Blastococcus</taxon>
    </lineage>
</organism>
<dbReference type="RefSeq" id="WP_092196049.1">
    <property type="nucleotide sequence ID" value="NZ_FOND01000004.1"/>
</dbReference>
<dbReference type="AlphaFoldDB" id="A0A1I2BFL1"/>
<keyword evidence="3" id="KW-1185">Reference proteome</keyword>
<dbReference type="STRING" id="1798228.SAMN05216574_104150"/>
<dbReference type="InterPro" id="IPR012312">
    <property type="entry name" value="Hemerythrin-like"/>
</dbReference>
<sequence length="249" mass="26810">MTATAVRPTGLVPVPRRAPDVAAAPATRPGAAASRALAYQRVLHRLLRRELRLLAELAGWAPSGEHRRTAALTGHADLLGRVLLHHHAVEREALWPALVRAVPDATGAVEDWRARCDRTDQLVRDAATAARQWQVAGSDPARWAFAAACRALADAVDAQTAEEERTLLPLLAGTLAPEDWAAIAGSARCRLSGPEQLLVLGLALEDSCADDRARLLEGLPRSVRTAWRLSGARRYRTAVVRLRGAPPST</sequence>
<evidence type="ECO:0000313" key="2">
    <source>
        <dbReference type="EMBL" id="SFE54992.1"/>
    </source>
</evidence>
<evidence type="ECO:0000259" key="1">
    <source>
        <dbReference type="Pfam" id="PF01814"/>
    </source>
</evidence>
<dbReference type="Gene3D" id="1.20.120.520">
    <property type="entry name" value="nmb1532 protein domain like"/>
    <property type="match status" value="1"/>
</dbReference>
<dbReference type="Pfam" id="PF01814">
    <property type="entry name" value="Hemerythrin"/>
    <property type="match status" value="1"/>
</dbReference>
<protein>
    <submittedName>
        <fullName evidence="2">Hemerythrin HHE cation binding domain-containing protein</fullName>
    </submittedName>
</protein>
<evidence type="ECO:0000313" key="3">
    <source>
        <dbReference type="Proteomes" id="UP000198589"/>
    </source>
</evidence>
<dbReference type="Proteomes" id="UP000198589">
    <property type="component" value="Unassembled WGS sequence"/>
</dbReference>
<gene>
    <name evidence="2" type="ORF">SAMN05216574_104150</name>
</gene>